<feature type="transmembrane region" description="Helical" evidence="1">
    <location>
        <begin position="61"/>
        <end position="83"/>
    </location>
</feature>
<keyword evidence="1" id="KW-0812">Transmembrane</keyword>
<evidence type="ECO:0000313" key="3">
    <source>
        <dbReference type="Proteomes" id="UP000714380"/>
    </source>
</evidence>
<dbReference type="InterPro" id="IPR027375">
    <property type="entry name" value="DKNYY"/>
</dbReference>
<feature type="transmembrane region" description="Helical" evidence="1">
    <location>
        <begin position="36"/>
        <end position="55"/>
    </location>
</feature>
<protein>
    <submittedName>
        <fullName evidence="2">DKNYY domain-containing protein</fullName>
    </submittedName>
</protein>
<feature type="transmembrane region" description="Helical" evidence="1">
    <location>
        <begin position="147"/>
        <end position="163"/>
    </location>
</feature>
<sequence length="418" mass="48290">MKSKQKECASCNRKSASEMLVCQNCQRPFLDEVDTYLLLFGGVFSLIAALVLEFTVDDVSFFILGIAINVVVIMLGLFVIKMIQKLRDPERKVIKEVFYNIYQSRTYIYYLVFALAFMLGCAFEYVGVPESDFLRASDQYSLILTDYLSWFFCGWLSLSILIFRRGMIVRDEYSYLVEREYVSFSSKFLIAKQYKDQFRIYSNGQSRVVDRDSFKSLGRIYSHDYSKDKNGIYLDTEKVLPNADINSFELLFHPDDRFAYYGRDRDSVYYLDDESPTVLAEVDPQRVRVLYDGLLLAADQLYIKGKRVLEVKDPDSFEMLDDGLARDSMHLYYIGGDDPHVVDGVDPESMTIYDGYVFDNGKSYCANEDQFKRCELATKDQLNEWLEIGVISDVGYCEGLDRLDVLRRSEGSTGKSSR</sequence>
<feature type="transmembrane region" description="Helical" evidence="1">
    <location>
        <begin position="107"/>
        <end position="127"/>
    </location>
</feature>
<name>A0ABS7ZT06_9GAMM</name>
<keyword evidence="1" id="KW-1133">Transmembrane helix</keyword>
<dbReference type="EMBL" id="JAEDAH010000091">
    <property type="protein sequence ID" value="MCA6064750.1"/>
    <property type="molecule type" value="Genomic_DNA"/>
</dbReference>
<keyword evidence="3" id="KW-1185">Reference proteome</keyword>
<evidence type="ECO:0000313" key="2">
    <source>
        <dbReference type="EMBL" id="MCA6064750.1"/>
    </source>
</evidence>
<dbReference type="RefSeq" id="WP_225676031.1">
    <property type="nucleotide sequence ID" value="NZ_JAEDAH010000091.1"/>
</dbReference>
<accession>A0ABS7ZT06</accession>
<evidence type="ECO:0000256" key="1">
    <source>
        <dbReference type="SAM" id="Phobius"/>
    </source>
</evidence>
<reference evidence="2 3" key="1">
    <citation type="submission" date="2020-12" db="EMBL/GenBank/DDBJ databases">
        <title>Novel Thalassolituus-related marine hydrocarbonoclastic bacteria mediated algae-derived hydrocarbons mineralization in twilight zone of the northern South China Sea.</title>
        <authorList>
            <person name="Dong C."/>
        </authorList>
    </citation>
    <scope>NUCLEOTIDE SEQUENCE [LARGE SCALE GENOMIC DNA]</scope>
    <source>
        <strain evidence="2 3">IMCC1826</strain>
    </source>
</reference>
<dbReference type="Pfam" id="PF13644">
    <property type="entry name" value="DKNYY"/>
    <property type="match status" value="1"/>
</dbReference>
<gene>
    <name evidence="2" type="ORF">I9W95_14150</name>
</gene>
<comment type="caution">
    <text evidence="2">The sequence shown here is derived from an EMBL/GenBank/DDBJ whole genome shotgun (WGS) entry which is preliminary data.</text>
</comment>
<organism evidence="2 3">
    <name type="scientific">Thalassolituus marinus</name>
    <dbReference type="NCBI Taxonomy" id="671053"/>
    <lineage>
        <taxon>Bacteria</taxon>
        <taxon>Pseudomonadati</taxon>
        <taxon>Pseudomonadota</taxon>
        <taxon>Gammaproteobacteria</taxon>
        <taxon>Oceanospirillales</taxon>
        <taxon>Oceanospirillaceae</taxon>
        <taxon>Thalassolituus</taxon>
    </lineage>
</organism>
<keyword evidence="1" id="KW-0472">Membrane</keyword>
<proteinExistence type="predicted"/>
<dbReference type="Proteomes" id="UP000714380">
    <property type="component" value="Unassembled WGS sequence"/>
</dbReference>